<protein>
    <submittedName>
        <fullName evidence="1">Uncharacterized protein</fullName>
    </submittedName>
</protein>
<dbReference type="AlphaFoldDB" id="A0A6S7GTI1"/>
<dbReference type="OrthoDB" id="5986554at2759"/>
<organism evidence="1 2">
    <name type="scientific">Paramuricea clavata</name>
    <name type="common">Red gorgonian</name>
    <name type="synonym">Violescent sea-whip</name>
    <dbReference type="NCBI Taxonomy" id="317549"/>
    <lineage>
        <taxon>Eukaryota</taxon>
        <taxon>Metazoa</taxon>
        <taxon>Cnidaria</taxon>
        <taxon>Anthozoa</taxon>
        <taxon>Octocorallia</taxon>
        <taxon>Malacalcyonacea</taxon>
        <taxon>Plexauridae</taxon>
        <taxon>Paramuricea</taxon>
    </lineage>
</organism>
<evidence type="ECO:0000313" key="1">
    <source>
        <dbReference type="EMBL" id="CAB3987881.1"/>
    </source>
</evidence>
<gene>
    <name evidence="1" type="ORF">PACLA_8A019514</name>
</gene>
<reference evidence="1" key="1">
    <citation type="submission" date="2020-04" db="EMBL/GenBank/DDBJ databases">
        <authorList>
            <person name="Alioto T."/>
            <person name="Alioto T."/>
            <person name="Gomez Garrido J."/>
        </authorList>
    </citation>
    <scope>NUCLEOTIDE SEQUENCE</scope>
    <source>
        <strain evidence="1">A484AB</strain>
    </source>
</reference>
<dbReference type="Proteomes" id="UP001152795">
    <property type="component" value="Unassembled WGS sequence"/>
</dbReference>
<dbReference type="EMBL" id="CACRXK020001248">
    <property type="protein sequence ID" value="CAB3987881.1"/>
    <property type="molecule type" value="Genomic_DNA"/>
</dbReference>
<sequence>MAFIKSVDVYDFDLSLTRIQVNLRNQLKGSYRDFCSYIKVLAELYIQVDQAVRSESFFLHFGALPYHFRIAIGADGAPFGKDDEATAWLVSFLNVCNHIQSERDNFFVDGVNCSDNHPSMKQYAKKLMQDIAHIETQSYIISGFNCQFTVELVPSDMKWLSTMSGELNNAAYYFSPFGNVNDDNKRVRNGSLGDDPSCTWHPWNYNQRTKVAREVANKREERTMQVQEFQCY</sequence>
<proteinExistence type="predicted"/>
<name>A0A6S7GTI1_PARCT</name>
<evidence type="ECO:0000313" key="2">
    <source>
        <dbReference type="Proteomes" id="UP001152795"/>
    </source>
</evidence>
<comment type="caution">
    <text evidence="1">The sequence shown here is derived from an EMBL/GenBank/DDBJ whole genome shotgun (WGS) entry which is preliminary data.</text>
</comment>
<accession>A0A6S7GTI1</accession>
<keyword evidence="2" id="KW-1185">Reference proteome</keyword>